<reference evidence="9 10" key="1">
    <citation type="journal article" date="2018" name="Microbes Environ.">
        <title>Comparative Genomic Insights into Endofungal Lifestyles of Two Bacterial Endosymbionts, Mycoavidus cysteinexigens and Burkholderia rhizoxinica.</title>
        <authorList>
            <person name="Sharmin D."/>
            <person name="Guo Y."/>
            <person name="Nishizawa T."/>
            <person name="Ohshima S."/>
            <person name="Sato Y."/>
            <person name="Takashima Y."/>
            <person name="Narisawa K."/>
            <person name="Ohta H."/>
        </authorList>
    </citation>
    <scope>NUCLEOTIDE SEQUENCE [LARGE SCALE GENOMIC DNA]</scope>
    <source>
        <strain evidence="9 10">B1-EB</strain>
    </source>
</reference>
<keyword evidence="5 7" id="KW-0234">DNA repair</keyword>
<dbReference type="Pfam" id="PF02565">
    <property type="entry name" value="RecO_C"/>
    <property type="match status" value="1"/>
</dbReference>
<evidence type="ECO:0000256" key="4">
    <source>
        <dbReference type="ARBA" id="ARBA00023172"/>
    </source>
</evidence>
<sequence>MAMNEAAPLLPATLAQTLSSQPGQRTAMRQERRVAEQPGFVLHSYPHRETSVVIDVLSRDYGRLALIAKGAKRPYSTLRGVLQTFQPLALSWAGKSELRTLTGAEWVGGMPPLAGHALLCGFYANELLLKFCAREDPCERLFDHYVLTLTRLGAGAPPVQALRSFERILLRETGYASAFDALAGTRQPVAADGTYVFDPERGVRVAHGTEPAQWPVIAGQTLIDMERDEYTRALTLTQSKQLMRFLLHHHLGGAVLNTRQILLDLHTL</sequence>
<dbReference type="NCBIfam" id="TIGR00613">
    <property type="entry name" value="reco"/>
    <property type="match status" value="1"/>
</dbReference>
<accession>A0A2Z6ETQ4</accession>
<dbReference type="InterPro" id="IPR042242">
    <property type="entry name" value="RecO_C"/>
</dbReference>
<name>A0A2Z6ETQ4_9BURK</name>
<dbReference type="GO" id="GO:0043590">
    <property type="term" value="C:bacterial nucleoid"/>
    <property type="evidence" value="ECO:0007669"/>
    <property type="project" value="TreeGrafter"/>
</dbReference>
<dbReference type="Gene3D" id="1.20.1440.120">
    <property type="entry name" value="Recombination protein O, C-terminal domain"/>
    <property type="match status" value="1"/>
</dbReference>
<organism evidence="9 10">
    <name type="scientific">Mycoavidus cysteinexigens</name>
    <dbReference type="NCBI Taxonomy" id="1553431"/>
    <lineage>
        <taxon>Bacteria</taxon>
        <taxon>Pseudomonadati</taxon>
        <taxon>Pseudomonadota</taxon>
        <taxon>Betaproteobacteria</taxon>
        <taxon>Burkholderiales</taxon>
        <taxon>Burkholderiaceae</taxon>
        <taxon>Mycoavidus</taxon>
    </lineage>
</organism>
<evidence type="ECO:0000313" key="9">
    <source>
        <dbReference type="EMBL" id="BBE08814.1"/>
    </source>
</evidence>
<dbReference type="GO" id="GO:0006302">
    <property type="term" value="P:double-strand break repair"/>
    <property type="evidence" value="ECO:0007669"/>
    <property type="project" value="TreeGrafter"/>
</dbReference>
<dbReference type="Proteomes" id="UP000282597">
    <property type="component" value="Chromosome"/>
</dbReference>
<comment type="similarity">
    <text evidence="1 7">Belongs to the RecO family.</text>
</comment>
<dbReference type="Pfam" id="PF11967">
    <property type="entry name" value="RecO_N"/>
    <property type="match status" value="1"/>
</dbReference>
<evidence type="ECO:0000313" key="10">
    <source>
        <dbReference type="Proteomes" id="UP000282597"/>
    </source>
</evidence>
<dbReference type="InterPro" id="IPR003717">
    <property type="entry name" value="RecO"/>
</dbReference>
<proteinExistence type="inferred from homology"/>
<dbReference type="KEGG" id="mcys:MCB1EB_0653"/>
<keyword evidence="3 7" id="KW-0227">DNA damage</keyword>
<dbReference type="PANTHER" id="PTHR33991">
    <property type="entry name" value="DNA REPAIR PROTEIN RECO"/>
    <property type="match status" value="1"/>
</dbReference>
<evidence type="ECO:0000256" key="6">
    <source>
        <dbReference type="ARBA" id="ARBA00033409"/>
    </source>
</evidence>
<evidence type="ECO:0000256" key="1">
    <source>
        <dbReference type="ARBA" id="ARBA00007452"/>
    </source>
</evidence>
<protein>
    <recommendedName>
        <fullName evidence="2 7">DNA repair protein RecO</fullName>
    </recommendedName>
    <alternativeName>
        <fullName evidence="6 7">Recombination protein O</fullName>
    </alternativeName>
</protein>
<dbReference type="SUPFAM" id="SSF57863">
    <property type="entry name" value="ArfGap/RecO-like zinc finger"/>
    <property type="match status" value="1"/>
</dbReference>
<evidence type="ECO:0000256" key="3">
    <source>
        <dbReference type="ARBA" id="ARBA00022763"/>
    </source>
</evidence>
<keyword evidence="10" id="KW-1185">Reference proteome</keyword>
<evidence type="ECO:0000256" key="7">
    <source>
        <dbReference type="HAMAP-Rule" id="MF_00201"/>
    </source>
</evidence>
<comment type="function">
    <text evidence="7">Involved in DNA repair and RecF pathway recombination.</text>
</comment>
<evidence type="ECO:0000256" key="8">
    <source>
        <dbReference type="SAM" id="MobiDB-lite"/>
    </source>
</evidence>
<feature type="region of interest" description="Disordered" evidence="8">
    <location>
        <begin position="13"/>
        <end position="32"/>
    </location>
</feature>
<evidence type="ECO:0000256" key="2">
    <source>
        <dbReference type="ARBA" id="ARBA00021310"/>
    </source>
</evidence>
<evidence type="ECO:0000256" key="5">
    <source>
        <dbReference type="ARBA" id="ARBA00023204"/>
    </source>
</evidence>
<dbReference type="Gene3D" id="2.40.50.140">
    <property type="entry name" value="Nucleic acid-binding proteins"/>
    <property type="match status" value="1"/>
</dbReference>
<dbReference type="InterPro" id="IPR022572">
    <property type="entry name" value="DNA_rep/recomb_RecO_N"/>
</dbReference>
<dbReference type="GO" id="GO:0006310">
    <property type="term" value="P:DNA recombination"/>
    <property type="evidence" value="ECO:0007669"/>
    <property type="project" value="UniProtKB-UniRule"/>
</dbReference>
<gene>
    <name evidence="7" type="primary">recO</name>
    <name evidence="9" type="ORF">MCB1EB_0653</name>
</gene>
<dbReference type="AlphaFoldDB" id="A0A2Z6ETQ4"/>
<keyword evidence="4 7" id="KW-0233">DNA recombination</keyword>
<dbReference type="InterPro" id="IPR012340">
    <property type="entry name" value="NA-bd_OB-fold"/>
</dbReference>
<dbReference type="EMBL" id="AP018150">
    <property type="protein sequence ID" value="BBE08814.1"/>
    <property type="molecule type" value="Genomic_DNA"/>
</dbReference>
<dbReference type="InterPro" id="IPR037278">
    <property type="entry name" value="ARFGAP/RecO"/>
</dbReference>
<dbReference type="HAMAP" id="MF_00201">
    <property type="entry name" value="RecO"/>
    <property type="match status" value="1"/>
</dbReference>
<dbReference type="SUPFAM" id="SSF50249">
    <property type="entry name" value="Nucleic acid-binding proteins"/>
    <property type="match status" value="1"/>
</dbReference>
<dbReference type="PANTHER" id="PTHR33991:SF1">
    <property type="entry name" value="DNA REPAIR PROTEIN RECO"/>
    <property type="match status" value="1"/>
</dbReference>